<evidence type="ECO:0000259" key="5">
    <source>
        <dbReference type="Pfam" id="PF00849"/>
    </source>
</evidence>
<evidence type="ECO:0000313" key="7">
    <source>
        <dbReference type="Proteomes" id="UP000321893"/>
    </source>
</evidence>
<comment type="catalytic activity">
    <reaction evidence="1">
        <text>a uridine in RNA = a pseudouridine in RNA</text>
        <dbReference type="Rhea" id="RHEA:48348"/>
        <dbReference type="Rhea" id="RHEA-COMP:12068"/>
        <dbReference type="Rhea" id="RHEA-COMP:12069"/>
        <dbReference type="ChEBI" id="CHEBI:65314"/>
        <dbReference type="ChEBI" id="CHEBI:65315"/>
    </reaction>
</comment>
<dbReference type="Pfam" id="PF00849">
    <property type="entry name" value="PseudoU_synth_2"/>
    <property type="match status" value="1"/>
</dbReference>
<feature type="domain" description="Pseudouridine synthase RsuA/RluA-like" evidence="5">
    <location>
        <begin position="96"/>
        <end position="246"/>
    </location>
</feature>
<dbReference type="GO" id="GO:0009982">
    <property type="term" value="F:pseudouridine synthase activity"/>
    <property type="evidence" value="ECO:0007669"/>
    <property type="project" value="InterPro"/>
</dbReference>
<dbReference type="GO" id="GO:0003723">
    <property type="term" value="F:RNA binding"/>
    <property type="evidence" value="ECO:0007669"/>
    <property type="project" value="InterPro"/>
</dbReference>
<proteinExistence type="inferred from homology"/>
<accession>A0A511DWA1</accession>
<evidence type="ECO:0000256" key="4">
    <source>
        <dbReference type="ARBA" id="ARBA00033164"/>
    </source>
</evidence>
<sequence>MMNKYWIFNETVPESMNGESLKTLLSQYWELPKHLVYSIRHGERVLVDGKYRPVNFPVKTGEKVQLTFLPSDFVSPFPDVAADSAATVNILYEDSNLAVINKRRGDKTHPNQPGEVGATINHLAAYLETENTLPYMIHRLDQETSGAMIFAKNPAVVPILVHDIASKQITRRYLAWVQGTGLSQTGTINLPIGRDPEDKRKRKVNGMGAVPAITYYEVIKEVGNASLLSIKLGSGRTHQIRVHFAAVGHPLIGDPLYNSSNESDYLLLHSWKVGLALPFSRKQKIVTAPIPAHFIEFQKRLEKRH</sequence>
<dbReference type="InterPro" id="IPR050188">
    <property type="entry name" value="RluA_PseudoU_synthase"/>
</dbReference>
<name>A0A511DWA1_LENKE</name>
<keyword evidence="7" id="KW-1185">Reference proteome</keyword>
<dbReference type="GO" id="GO:0140098">
    <property type="term" value="F:catalytic activity, acting on RNA"/>
    <property type="evidence" value="ECO:0007669"/>
    <property type="project" value="UniProtKB-ARBA"/>
</dbReference>
<evidence type="ECO:0000256" key="3">
    <source>
        <dbReference type="ARBA" id="ARBA00031870"/>
    </source>
</evidence>
<evidence type="ECO:0000313" key="6">
    <source>
        <dbReference type="EMBL" id="GEL28443.1"/>
    </source>
</evidence>
<dbReference type="Proteomes" id="UP000321893">
    <property type="component" value="Unassembled WGS sequence"/>
</dbReference>
<dbReference type="CDD" id="cd02869">
    <property type="entry name" value="PseudoU_synth_RluA_like"/>
    <property type="match status" value="1"/>
</dbReference>
<evidence type="ECO:0000256" key="1">
    <source>
        <dbReference type="ARBA" id="ARBA00000073"/>
    </source>
</evidence>
<dbReference type="PANTHER" id="PTHR21600:SF87">
    <property type="entry name" value="RNA PSEUDOURIDYLATE SYNTHASE DOMAIN-CONTAINING PROTEIN 1"/>
    <property type="match status" value="1"/>
</dbReference>
<dbReference type="GO" id="GO:0000455">
    <property type="term" value="P:enzyme-directed rRNA pseudouridine synthesis"/>
    <property type="evidence" value="ECO:0007669"/>
    <property type="project" value="TreeGrafter"/>
</dbReference>
<dbReference type="InterPro" id="IPR006224">
    <property type="entry name" value="PsdUridine_synth_RluA-like_CS"/>
</dbReference>
<dbReference type="GeneID" id="71567158"/>
<dbReference type="InterPro" id="IPR006145">
    <property type="entry name" value="PsdUridine_synth_RsuA/RluA"/>
</dbReference>
<dbReference type="InterPro" id="IPR020103">
    <property type="entry name" value="PsdUridine_synth_cat_dom_sf"/>
</dbReference>
<reference evidence="6" key="1">
    <citation type="submission" date="2019-07" db="EMBL/GenBank/DDBJ databases">
        <title>Whole genome shotgun sequence of Lactobacillus kefiri NBRC 15888.</title>
        <authorList>
            <person name="Hosoyama A."/>
            <person name="Uohara A."/>
            <person name="Ohji S."/>
            <person name="Ichikawa N."/>
        </authorList>
    </citation>
    <scope>NUCLEOTIDE SEQUENCE [LARGE SCALE GENOMIC DNA]</scope>
    <source>
        <strain evidence="6">NBRC 15888</strain>
    </source>
</reference>
<evidence type="ECO:0000256" key="2">
    <source>
        <dbReference type="ARBA" id="ARBA00010876"/>
    </source>
</evidence>
<protein>
    <recommendedName>
        <fullName evidence="3">RNA pseudouridylate synthase</fullName>
    </recommendedName>
    <alternativeName>
        <fullName evidence="4">RNA-uridine isomerase</fullName>
    </alternativeName>
</protein>
<dbReference type="SUPFAM" id="SSF55120">
    <property type="entry name" value="Pseudouridine synthase"/>
    <property type="match status" value="1"/>
</dbReference>
<dbReference type="STRING" id="1423764.FC95_GL000668"/>
<comment type="caution">
    <text evidence="6">The sequence shown here is derived from an EMBL/GenBank/DDBJ whole genome shotgun (WGS) entry which is preliminary data.</text>
</comment>
<dbReference type="PROSITE" id="PS01129">
    <property type="entry name" value="PSI_RLU"/>
    <property type="match status" value="1"/>
</dbReference>
<dbReference type="Gene3D" id="3.30.2350.10">
    <property type="entry name" value="Pseudouridine synthase"/>
    <property type="match status" value="1"/>
</dbReference>
<dbReference type="PANTHER" id="PTHR21600">
    <property type="entry name" value="MITOCHONDRIAL RNA PSEUDOURIDINE SYNTHASE"/>
    <property type="match status" value="1"/>
</dbReference>
<dbReference type="AlphaFoldDB" id="A0A511DWA1"/>
<dbReference type="EMBL" id="BJVK01000013">
    <property type="protein sequence ID" value="GEL28443.1"/>
    <property type="molecule type" value="Genomic_DNA"/>
</dbReference>
<comment type="similarity">
    <text evidence="2">Belongs to the pseudouridine synthase RluA family.</text>
</comment>
<gene>
    <name evidence="6" type="primary">rluD</name>
    <name evidence="6" type="ORF">LKE01_12630</name>
</gene>
<organism evidence="6 7">
    <name type="scientific">Lentilactobacillus kefiri</name>
    <name type="common">Lactobacillus kefiri</name>
    <dbReference type="NCBI Taxonomy" id="33962"/>
    <lineage>
        <taxon>Bacteria</taxon>
        <taxon>Bacillati</taxon>
        <taxon>Bacillota</taxon>
        <taxon>Bacilli</taxon>
        <taxon>Lactobacillales</taxon>
        <taxon>Lactobacillaceae</taxon>
        <taxon>Lentilactobacillus</taxon>
    </lineage>
</organism>
<dbReference type="RefSeq" id="WP_179286801.1">
    <property type="nucleotide sequence ID" value="NZ_BJVK01000013.1"/>
</dbReference>